<evidence type="ECO:0000313" key="1">
    <source>
        <dbReference type="EMBL" id="RED15866.1"/>
    </source>
</evidence>
<organism evidence="1 2">
    <name type="scientific">Parasphingopyxis lamellibrachiae</name>
    <dbReference type="NCBI Taxonomy" id="680125"/>
    <lineage>
        <taxon>Bacteria</taxon>
        <taxon>Pseudomonadati</taxon>
        <taxon>Pseudomonadota</taxon>
        <taxon>Alphaproteobacteria</taxon>
        <taxon>Sphingomonadales</taxon>
        <taxon>Sphingomonadaceae</taxon>
        <taxon>Parasphingopyxis</taxon>
    </lineage>
</organism>
<dbReference type="RefSeq" id="WP_116235336.1">
    <property type="nucleotide sequence ID" value="NZ_QRDP01000004.1"/>
</dbReference>
<dbReference type="Pfam" id="PF04325">
    <property type="entry name" value="DUF465"/>
    <property type="match status" value="1"/>
</dbReference>
<proteinExistence type="predicted"/>
<dbReference type="Proteomes" id="UP000256310">
    <property type="component" value="Unassembled WGS sequence"/>
</dbReference>
<dbReference type="Gene3D" id="6.10.280.50">
    <property type="match status" value="1"/>
</dbReference>
<keyword evidence="2" id="KW-1185">Reference proteome</keyword>
<evidence type="ECO:0000313" key="2">
    <source>
        <dbReference type="Proteomes" id="UP000256310"/>
    </source>
</evidence>
<dbReference type="InterPro" id="IPR038444">
    <property type="entry name" value="DUF465_sf"/>
</dbReference>
<dbReference type="InterPro" id="IPR007420">
    <property type="entry name" value="DUF465"/>
</dbReference>
<dbReference type="EMBL" id="QRDP01000004">
    <property type="protein sequence ID" value="RED15866.1"/>
    <property type="molecule type" value="Genomic_DNA"/>
</dbReference>
<dbReference type="AlphaFoldDB" id="A0A3D9FFG5"/>
<gene>
    <name evidence="1" type="ORF">DFR46_0874</name>
</gene>
<accession>A0A3D9FFG5</accession>
<name>A0A3D9FFG5_9SPHN</name>
<comment type="caution">
    <text evidence="1">The sequence shown here is derived from an EMBL/GenBank/DDBJ whole genome shotgun (WGS) entry which is preliminary data.</text>
</comment>
<sequence>MDNAHESALEAKHAGLDAKIEMELQRPSPDQIKLAELKKQKLRIKEQLVTH</sequence>
<reference evidence="1 2" key="1">
    <citation type="submission" date="2018-07" db="EMBL/GenBank/DDBJ databases">
        <title>Genomic Encyclopedia of Type Strains, Phase IV (KMG-IV): sequencing the most valuable type-strain genomes for metagenomic binning, comparative biology and taxonomic classification.</title>
        <authorList>
            <person name="Goeker M."/>
        </authorList>
    </citation>
    <scope>NUCLEOTIDE SEQUENCE [LARGE SCALE GENOMIC DNA]</scope>
    <source>
        <strain evidence="1 2">DSM 26725</strain>
    </source>
</reference>
<dbReference type="OrthoDB" id="7392037at2"/>
<protein>
    <submittedName>
        <fullName evidence="1">Uncharacterized protein DUF465</fullName>
    </submittedName>
</protein>